<dbReference type="SUPFAM" id="SSF52058">
    <property type="entry name" value="L domain-like"/>
    <property type="match status" value="1"/>
</dbReference>
<dbReference type="Proteomes" id="UP000694864">
    <property type="component" value="Chromosome 11"/>
</dbReference>
<dbReference type="Gene3D" id="3.80.10.10">
    <property type="entry name" value="Ribonuclease Inhibitor"/>
    <property type="match status" value="2"/>
</dbReference>
<feature type="domain" description="C-JID" evidence="4">
    <location>
        <begin position="248"/>
        <end position="368"/>
    </location>
</feature>
<accession>A0ABM1QPV0</accession>
<dbReference type="Pfam" id="PF20160">
    <property type="entry name" value="C-JID"/>
    <property type="match status" value="1"/>
</dbReference>
<evidence type="ECO:0000256" key="3">
    <source>
        <dbReference type="SAM" id="MobiDB-lite"/>
    </source>
</evidence>
<keyword evidence="2" id="KW-0677">Repeat</keyword>
<dbReference type="GeneID" id="109127736"/>
<evidence type="ECO:0000256" key="1">
    <source>
        <dbReference type="ARBA" id="ARBA00022614"/>
    </source>
</evidence>
<protein>
    <submittedName>
        <fullName evidence="6">Disease resistance protein RPP5-like</fullName>
    </submittedName>
</protein>
<feature type="region of interest" description="Disordered" evidence="3">
    <location>
        <begin position="374"/>
        <end position="395"/>
    </location>
</feature>
<organism evidence="5 6">
    <name type="scientific">Camelina sativa</name>
    <name type="common">False flax</name>
    <name type="synonym">Myagrum sativum</name>
    <dbReference type="NCBI Taxonomy" id="90675"/>
    <lineage>
        <taxon>Eukaryota</taxon>
        <taxon>Viridiplantae</taxon>
        <taxon>Streptophyta</taxon>
        <taxon>Embryophyta</taxon>
        <taxon>Tracheophyta</taxon>
        <taxon>Spermatophyta</taxon>
        <taxon>Magnoliopsida</taxon>
        <taxon>eudicotyledons</taxon>
        <taxon>Gunneridae</taxon>
        <taxon>Pentapetalae</taxon>
        <taxon>rosids</taxon>
        <taxon>malvids</taxon>
        <taxon>Brassicales</taxon>
        <taxon>Brassicaceae</taxon>
        <taxon>Camelineae</taxon>
        <taxon>Camelina</taxon>
    </lineage>
</organism>
<evidence type="ECO:0000313" key="5">
    <source>
        <dbReference type="Proteomes" id="UP000694864"/>
    </source>
</evidence>
<dbReference type="InterPro" id="IPR045344">
    <property type="entry name" value="C-JID"/>
</dbReference>
<evidence type="ECO:0000313" key="6">
    <source>
        <dbReference type="RefSeq" id="XP_019088788.1"/>
    </source>
</evidence>
<proteinExistence type="predicted"/>
<name>A0ABM1QPV0_CAMSA</name>
<sequence>MDLSECENLTEVPDLSKATNLESLKLNNCKSLVMLPSTIGNLQNLEHLGLSGCKSLVMLPCTIGNLQKLLQLGLSGCKSLVTIPSTIGNLPKLWSLYMDGCTGLEVLPTDVNLSCLGSLCLNGCSSLTSFPLISSSIYTLHLENTAIKEVPNCIENFSRLVELTMSGCKRLKNVSPNIFGLTRLKKLDFTDCGGVVTALRDATVMGTLEDHFSCITDRVYCKFLNCFKLDEDARELILQSYFKPTVLLGGQVPKYFTRRAYEDSLSVTLPHSSLSQDFLRFKACVVVDFRTAVEDRDSCLLVNAVFNGRKYWQLFSKETGLHWGNTDHLFVCSFKFQPMDLPSKLVFNDVEFKFSYSCRIKECGVRLLNVYPSPDGPARSSETEEYNQQSRGKGDVVVETRRSKKRTRMTSVEYINLPCGQIVADTGSDALNLELSLGQGDASSVSLEEEAFCVDIMITEKQDAVIPILDIPEPDSESDACFELDI</sequence>
<reference evidence="6" key="2">
    <citation type="submission" date="2025-08" db="UniProtKB">
        <authorList>
            <consortium name="RefSeq"/>
        </authorList>
    </citation>
    <scope>IDENTIFICATION</scope>
    <source>
        <tissue evidence="6">Leaf</tissue>
    </source>
</reference>
<evidence type="ECO:0000259" key="4">
    <source>
        <dbReference type="Pfam" id="PF20160"/>
    </source>
</evidence>
<evidence type="ECO:0000256" key="2">
    <source>
        <dbReference type="ARBA" id="ARBA00022737"/>
    </source>
</evidence>
<dbReference type="PANTHER" id="PTHR16083:SF83">
    <property type="entry name" value="LEUCINE-RICH REPEAT-CONTAINING PROTEIN 40"/>
    <property type="match status" value="1"/>
</dbReference>
<dbReference type="RefSeq" id="XP_019088788.1">
    <property type="nucleotide sequence ID" value="XM_019233243.1"/>
</dbReference>
<keyword evidence="1" id="KW-0433">Leucine-rich repeat</keyword>
<keyword evidence="5" id="KW-1185">Reference proteome</keyword>
<dbReference type="PANTHER" id="PTHR16083">
    <property type="entry name" value="LEUCINE RICH REPEAT CONTAINING PROTEIN"/>
    <property type="match status" value="1"/>
</dbReference>
<gene>
    <name evidence="6" type="primary">LOC109127736</name>
</gene>
<reference evidence="5" key="1">
    <citation type="journal article" date="2014" name="Nat. Commun.">
        <title>The emerging biofuel crop Camelina sativa retains a highly undifferentiated hexaploid genome structure.</title>
        <authorList>
            <person name="Kagale S."/>
            <person name="Koh C."/>
            <person name="Nixon J."/>
            <person name="Bollina V."/>
            <person name="Clarke W.E."/>
            <person name="Tuteja R."/>
            <person name="Spillane C."/>
            <person name="Robinson S.J."/>
            <person name="Links M.G."/>
            <person name="Clarke C."/>
            <person name="Higgins E.E."/>
            <person name="Huebert T."/>
            <person name="Sharpe A.G."/>
            <person name="Parkin I.A."/>
        </authorList>
    </citation>
    <scope>NUCLEOTIDE SEQUENCE [LARGE SCALE GENOMIC DNA]</scope>
    <source>
        <strain evidence="5">cv. DH55</strain>
    </source>
</reference>
<dbReference type="InterPro" id="IPR032675">
    <property type="entry name" value="LRR_dom_sf"/>
</dbReference>